<organism evidence="2 3">
    <name type="scientific">Athelia psychrophila</name>
    <dbReference type="NCBI Taxonomy" id="1759441"/>
    <lineage>
        <taxon>Eukaryota</taxon>
        <taxon>Fungi</taxon>
        <taxon>Dikarya</taxon>
        <taxon>Basidiomycota</taxon>
        <taxon>Agaricomycotina</taxon>
        <taxon>Agaricomycetes</taxon>
        <taxon>Agaricomycetidae</taxon>
        <taxon>Atheliales</taxon>
        <taxon>Atheliaceae</taxon>
        <taxon>Athelia</taxon>
    </lineage>
</organism>
<accession>A0A167T145</accession>
<feature type="compositionally biased region" description="Polar residues" evidence="1">
    <location>
        <begin position="101"/>
        <end position="114"/>
    </location>
</feature>
<dbReference type="EMBL" id="KV418558">
    <property type="protein sequence ID" value="KZP02455.1"/>
    <property type="molecule type" value="Genomic_DNA"/>
</dbReference>
<sequence>MTLHSAVEATAQASEPVSDSPPMQTCSTTTTLADPDGTAATTSESQTADSPPARTADSDTTETEGDLGHRAESPPATTPWWRYVGWNGDHPVDPAPIADTSALSTQEAPTNTIRAAQWSHPYKRKR</sequence>
<protein>
    <submittedName>
        <fullName evidence="2">Uncharacterized protein</fullName>
    </submittedName>
</protein>
<evidence type="ECO:0000313" key="2">
    <source>
        <dbReference type="EMBL" id="KZP02455.1"/>
    </source>
</evidence>
<dbReference type="Proteomes" id="UP000076532">
    <property type="component" value="Unassembled WGS sequence"/>
</dbReference>
<feature type="region of interest" description="Disordered" evidence="1">
    <location>
        <begin position="1"/>
        <end position="126"/>
    </location>
</feature>
<evidence type="ECO:0000313" key="3">
    <source>
        <dbReference type="Proteomes" id="UP000076532"/>
    </source>
</evidence>
<gene>
    <name evidence="2" type="ORF">FIBSPDRAFT_880324</name>
</gene>
<name>A0A167T145_9AGAM</name>
<feature type="compositionally biased region" description="Polar residues" evidence="1">
    <location>
        <begin position="39"/>
        <end position="49"/>
    </location>
</feature>
<feature type="compositionally biased region" description="Polar residues" evidence="1">
    <location>
        <begin position="11"/>
        <end position="32"/>
    </location>
</feature>
<keyword evidence="3" id="KW-1185">Reference proteome</keyword>
<proteinExistence type="predicted"/>
<reference evidence="2 3" key="1">
    <citation type="journal article" date="2016" name="Mol. Biol. Evol.">
        <title>Comparative Genomics of Early-Diverging Mushroom-Forming Fungi Provides Insights into the Origins of Lignocellulose Decay Capabilities.</title>
        <authorList>
            <person name="Nagy L.G."/>
            <person name="Riley R."/>
            <person name="Tritt A."/>
            <person name="Adam C."/>
            <person name="Daum C."/>
            <person name="Floudas D."/>
            <person name="Sun H."/>
            <person name="Yadav J.S."/>
            <person name="Pangilinan J."/>
            <person name="Larsson K.H."/>
            <person name="Matsuura K."/>
            <person name="Barry K."/>
            <person name="Labutti K."/>
            <person name="Kuo R."/>
            <person name="Ohm R.A."/>
            <person name="Bhattacharya S.S."/>
            <person name="Shirouzu T."/>
            <person name="Yoshinaga Y."/>
            <person name="Martin F.M."/>
            <person name="Grigoriev I.V."/>
            <person name="Hibbett D.S."/>
        </authorList>
    </citation>
    <scope>NUCLEOTIDE SEQUENCE [LARGE SCALE GENOMIC DNA]</scope>
    <source>
        <strain evidence="2 3">CBS 109695</strain>
    </source>
</reference>
<evidence type="ECO:0000256" key="1">
    <source>
        <dbReference type="SAM" id="MobiDB-lite"/>
    </source>
</evidence>
<dbReference type="AlphaFoldDB" id="A0A167T145"/>